<sequence length="69" mass="7655">MATSTEPVGPANGRHSRCSCKRLVPEAKRKRQRTFARTRRCFPGFSTPEHPSHAGLITHHTRLTATTGT</sequence>
<keyword evidence="3" id="KW-1185">Reference proteome</keyword>
<organism evidence="2 3">
    <name type="scientific">Aspergillus welwitschiae</name>
    <dbReference type="NCBI Taxonomy" id="1341132"/>
    <lineage>
        <taxon>Eukaryota</taxon>
        <taxon>Fungi</taxon>
        <taxon>Dikarya</taxon>
        <taxon>Ascomycota</taxon>
        <taxon>Pezizomycotina</taxon>
        <taxon>Eurotiomycetes</taxon>
        <taxon>Eurotiomycetidae</taxon>
        <taxon>Eurotiales</taxon>
        <taxon>Aspergillaceae</taxon>
        <taxon>Aspergillus</taxon>
        <taxon>Aspergillus subgen. Circumdati</taxon>
    </lineage>
</organism>
<dbReference type="Proteomes" id="UP000253729">
    <property type="component" value="Unassembled WGS sequence"/>
</dbReference>
<dbReference type="EMBL" id="KZ852036">
    <property type="protein sequence ID" value="RDH36920.1"/>
    <property type="molecule type" value="Genomic_DNA"/>
</dbReference>
<gene>
    <name evidence="2" type="ORF">BDQ94DRAFT_137123</name>
</gene>
<dbReference type="GeneID" id="38133354"/>
<accession>A0A3F3QCY1</accession>
<dbReference type="AlphaFoldDB" id="A0A3F3QCY1"/>
<evidence type="ECO:0000313" key="3">
    <source>
        <dbReference type="Proteomes" id="UP000253729"/>
    </source>
</evidence>
<protein>
    <submittedName>
        <fullName evidence="2">Uncharacterized protein</fullName>
    </submittedName>
</protein>
<evidence type="ECO:0000313" key="2">
    <source>
        <dbReference type="EMBL" id="RDH36920.1"/>
    </source>
</evidence>
<reference evidence="2 3" key="1">
    <citation type="submission" date="2018-07" db="EMBL/GenBank/DDBJ databases">
        <title>The genomes of Aspergillus section Nigri reveals drivers in fungal speciation.</title>
        <authorList>
            <consortium name="DOE Joint Genome Institute"/>
            <person name="Vesth T.C."/>
            <person name="Nybo J."/>
            <person name="Theobald S."/>
            <person name="Brandl J."/>
            <person name="Frisvad J.C."/>
            <person name="Nielsen K.F."/>
            <person name="Lyhne E.K."/>
            <person name="Kogle M.E."/>
            <person name="Kuo A."/>
            <person name="Riley R."/>
            <person name="Clum A."/>
            <person name="Nolan M."/>
            <person name="Lipzen A."/>
            <person name="Salamov A."/>
            <person name="Henrissat B."/>
            <person name="Wiebenga A."/>
            <person name="De vries R.P."/>
            <person name="Grigoriev I.V."/>
            <person name="Mortensen U.H."/>
            <person name="Andersen M.R."/>
            <person name="Baker S.E."/>
        </authorList>
    </citation>
    <scope>NUCLEOTIDE SEQUENCE [LARGE SCALE GENOMIC DNA]</scope>
    <source>
        <strain evidence="2 3">CBS 139.54b</strain>
    </source>
</reference>
<feature type="region of interest" description="Disordered" evidence="1">
    <location>
        <begin position="42"/>
        <end position="69"/>
    </location>
</feature>
<evidence type="ECO:0000256" key="1">
    <source>
        <dbReference type="SAM" id="MobiDB-lite"/>
    </source>
</evidence>
<name>A0A3F3QCY1_9EURO</name>
<proteinExistence type="predicted"/>
<dbReference type="RefSeq" id="XP_026629942.1">
    <property type="nucleotide sequence ID" value="XM_026764998.1"/>
</dbReference>